<protein>
    <submittedName>
        <fullName evidence="2">Uncharacterized protein</fullName>
    </submittedName>
</protein>
<evidence type="ECO:0000256" key="1">
    <source>
        <dbReference type="SAM" id="MobiDB-lite"/>
    </source>
</evidence>
<feature type="region of interest" description="Disordered" evidence="1">
    <location>
        <begin position="274"/>
        <end position="304"/>
    </location>
</feature>
<name>A0A9Q8Z714_CURCL</name>
<reference evidence="2" key="1">
    <citation type="submission" date="2021-12" db="EMBL/GenBank/DDBJ databases">
        <title>Curvularia clavata genome.</title>
        <authorList>
            <person name="Cao Y."/>
        </authorList>
    </citation>
    <scope>NUCLEOTIDE SEQUENCE</scope>
    <source>
        <strain evidence="2">Yc1106</strain>
    </source>
</reference>
<dbReference type="EMBL" id="CP089275">
    <property type="protein sequence ID" value="USP75478.1"/>
    <property type="molecule type" value="Genomic_DNA"/>
</dbReference>
<dbReference type="OrthoDB" id="3693960at2759"/>
<organism evidence="2 3">
    <name type="scientific">Curvularia clavata</name>
    <dbReference type="NCBI Taxonomy" id="95742"/>
    <lineage>
        <taxon>Eukaryota</taxon>
        <taxon>Fungi</taxon>
        <taxon>Dikarya</taxon>
        <taxon>Ascomycota</taxon>
        <taxon>Pezizomycotina</taxon>
        <taxon>Dothideomycetes</taxon>
        <taxon>Pleosporomycetidae</taxon>
        <taxon>Pleosporales</taxon>
        <taxon>Pleosporineae</taxon>
        <taxon>Pleosporaceae</taxon>
        <taxon>Curvularia</taxon>
    </lineage>
</organism>
<proteinExistence type="predicted"/>
<keyword evidence="3" id="KW-1185">Reference proteome</keyword>
<gene>
    <name evidence="2" type="ORF">yc1106_02752</name>
</gene>
<evidence type="ECO:0000313" key="2">
    <source>
        <dbReference type="EMBL" id="USP75478.1"/>
    </source>
</evidence>
<sequence>METADDPVSKASGAKTLLRLREIPTSQRYFWREELSSHIRQQVRDRTHDGANDRPLLPNEIDALALNEIAVLRGAGFFMFLPSRNSWNKQMFDPKNRGPAADSLRASVPSLVFMRYTWTESAQTDYFQSPHRSRFMACDFLLNPPPEATPLYCIQVASDCRYPLYSTEQASFIILRAAPLYFGKTADLGAIIGRPPRKRTGVDSAQRLGQPRGIWDGGSKDERLGRFEQPTLEHLYDAVIAACHPATTPSSMTCGQLLWLLPRPSQPELGIDLGFDSSEPQSRLDVRVHRLPSRAKASDQADEQ</sequence>
<dbReference type="VEuPathDB" id="FungiDB:yc1106_02752"/>
<dbReference type="AlphaFoldDB" id="A0A9Q8Z714"/>
<dbReference type="Proteomes" id="UP001056012">
    <property type="component" value="Chromosome 2"/>
</dbReference>
<feature type="region of interest" description="Disordered" evidence="1">
    <location>
        <begin position="199"/>
        <end position="221"/>
    </location>
</feature>
<accession>A0A9Q8Z714</accession>
<evidence type="ECO:0000313" key="3">
    <source>
        <dbReference type="Proteomes" id="UP001056012"/>
    </source>
</evidence>